<evidence type="ECO:0000259" key="19">
    <source>
        <dbReference type="Pfam" id="PF02096"/>
    </source>
</evidence>
<evidence type="ECO:0000256" key="16">
    <source>
        <dbReference type="RuleBase" id="RU003945"/>
    </source>
</evidence>
<dbReference type="InterPro" id="IPR001708">
    <property type="entry name" value="YidC/ALB3/OXA1/COX18"/>
</dbReference>
<dbReference type="PRINTS" id="PR01900">
    <property type="entry name" value="YIDCPROTEIN"/>
</dbReference>
<evidence type="ECO:0000256" key="15">
    <source>
        <dbReference type="ARBA" id="ARBA00033342"/>
    </source>
</evidence>
<feature type="transmembrane region" description="Helical" evidence="18">
    <location>
        <begin position="175"/>
        <end position="195"/>
    </location>
</feature>
<evidence type="ECO:0000256" key="7">
    <source>
        <dbReference type="ARBA" id="ARBA00022927"/>
    </source>
</evidence>
<evidence type="ECO:0000256" key="14">
    <source>
        <dbReference type="ARBA" id="ARBA00033245"/>
    </source>
</evidence>
<feature type="domain" description="Membrane insertase YidC/Oxa/ALB C-terminal" evidence="19">
    <location>
        <begin position="30"/>
        <end position="210"/>
    </location>
</feature>
<feature type="transmembrane region" description="Helical" evidence="18">
    <location>
        <begin position="30"/>
        <end position="50"/>
    </location>
</feature>
<evidence type="ECO:0000256" key="12">
    <source>
        <dbReference type="ARBA" id="ARBA00026028"/>
    </source>
</evidence>
<dbReference type="AlphaFoldDB" id="A0A6J4R3I8"/>
<gene>
    <name evidence="20" type="ORF">AVDCRST_MAG02-3094</name>
</gene>
<reference evidence="20" key="1">
    <citation type="submission" date="2020-02" db="EMBL/GenBank/DDBJ databases">
        <authorList>
            <person name="Meier V. D."/>
        </authorList>
    </citation>
    <scope>NUCLEOTIDE SEQUENCE</scope>
    <source>
        <strain evidence="20">AVDCRST_MAG02</strain>
    </source>
</reference>
<dbReference type="GO" id="GO:0032977">
    <property type="term" value="F:membrane insertase activity"/>
    <property type="evidence" value="ECO:0007669"/>
    <property type="project" value="InterPro"/>
</dbReference>
<evidence type="ECO:0000256" key="5">
    <source>
        <dbReference type="ARBA" id="ARBA00022475"/>
    </source>
</evidence>
<dbReference type="GO" id="GO:0015031">
    <property type="term" value="P:protein transport"/>
    <property type="evidence" value="ECO:0007669"/>
    <property type="project" value="UniProtKB-KW"/>
</dbReference>
<feature type="region of interest" description="Disordered" evidence="17">
    <location>
        <begin position="214"/>
        <end position="273"/>
    </location>
</feature>
<evidence type="ECO:0000256" key="9">
    <source>
        <dbReference type="ARBA" id="ARBA00023136"/>
    </source>
</evidence>
<keyword evidence="9 18" id="KW-0472">Membrane</keyword>
<dbReference type="CDD" id="cd20070">
    <property type="entry name" value="5TM_YidC_Alb3"/>
    <property type="match status" value="1"/>
</dbReference>
<protein>
    <recommendedName>
        <fullName evidence="3">Membrane protein insertase YidC</fullName>
    </recommendedName>
    <alternativeName>
        <fullName evidence="15">Foldase YidC</fullName>
    </alternativeName>
    <alternativeName>
        <fullName evidence="14">Membrane integrase YidC</fullName>
    </alternativeName>
    <alternativeName>
        <fullName evidence="13">Membrane protein YidC</fullName>
    </alternativeName>
</protein>
<dbReference type="PANTHER" id="PTHR12428:SF65">
    <property type="entry name" value="CYTOCHROME C OXIDASE ASSEMBLY PROTEIN COX18, MITOCHONDRIAL"/>
    <property type="match status" value="1"/>
</dbReference>
<evidence type="ECO:0000256" key="11">
    <source>
        <dbReference type="ARBA" id="ARBA00025034"/>
    </source>
</evidence>
<dbReference type="GO" id="GO:0051205">
    <property type="term" value="P:protein insertion into membrane"/>
    <property type="evidence" value="ECO:0007669"/>
    <property type="project" value="TreeGrafter"/>
</dbReference>
<feature type="compositionally biased region" description="Basic and acidic residues" evidence="17">
    <location>
        <begin position="226"/>
        <end position="236"/>
    </location>
</feature>
<evidence type="ECO:0000256" key="8">
    <source>
        <dbReference type="ARBA" id="ARBA00022989"/>
    </source>
</evidence>
<keyword evidence="7" id="KW-0653">Protein transport</keyword>
<dbReference type="InterPro" id="IPR028055">
    <property type="entry name" value="YidC/Oxa/ALB_C"/>
</dbReference>
<evidence type="ECO:0000256" key="3">
    <source>
        <dbReference type="ARBA" id="ARBA00015325"/>
    </source>
</evidence>
<dbReference type="PANTHER" id="PTHR12428">
    <property type="entry name" value="OXA1"/>
    <property type="match status" value="1"/>
</dbReference>
<comment type="subcellular location">
    <subcellularLocation>
        <location evidence="1">Cell membrane</location>
        <topology evidence="1">Multi-pass membrane protein</topology>
    </subcellularLocation>
    <subcellularLocation>
        <location evidence="16">Membrane</location>
        <topology evidence="16">Multi-pass membrane protein</topology>
    </subcellularLocation>
</comment>
<dbReference type="PRINTS" id="PR00701">
    <property type="entry name" value="60KDINNERMP"/>
</dbReference>
<evidence type="ECO:0000256" key="18">
    <source>
        <dbReference type="SAM" id="Phobius"/>
    </source>
</evidence>
<evidence type="ECO:0000256" key="2">
    <source>
        <dbReference type="ARBA" id="ARBA00010527"/>
    </source>
</evidence>
<dbReference type="InterPro" id="IPR047196">
    <property type="entry name" value="YidC_ALB_C"/>
</dbReference>
<evidence type="ECO:0000256" key="13">
    <source>
        <dbReference type="ARBA" id="ARBA00031538"/>
    </source>
</evidence>
<keyword evidence="8 18" id="KW-1133">Transmembrane helix</keyword>
<evidence type="ECO:0000256" key="4">
    <source>
        <dbReference type="ARBA" id="ARBA00022448"/>
    </source>
</evidence>
<keyword evidence="10" id="KW-0143">Chaperone</keyword>
<feature type="transmembrane region" description="Helical" evidence="18">
    <location>
        <begin position="136"/>
        <end position="155"/>
    </location>
</feature>
<feature type="transmembrane region" description="Helical" evidence="18">
    <location>
        <begin position="93"/>
        <end position="116"/>
    </location>
</feature>
<comment type="subunit">
    <text evidence="12">Interacts with the Sec translocase complex via SecD. Specifically interacts with transmembrane segments of nascent integral membrane proteins during membrane integration.</text>
</comment>
<comment type="function">
    <text evidence="11">Required for the insertion and/or proper folding and/or complex formation of integral membrane proteins into the membrane. Involved in integration of membrane proteins that insert both dependently and independently of the Sec translocase complex, as well as at least some lipoproteins. Aids folding of multispanning membrane proteins.</text>
</comment>
<comment type="similarity">
    <text evidence="2">Belongs to the OXA1/ALB3/YidC family. Type 1 subfamily.</text>
</comment>
<keyword evidence="5" id="KW-1003">Cell membrane</keyword>
<evidence type="ECO:0000256" key="10">
    <source>
        <dbReference type="ARBA" id="ARBA00023186"/>
    </source>
</evidence>
<organism evidence="20">
    <name type="scientific">uncultured Rubrobacteraceae bacterium</name>
    <dbReference type="NCBI Taxonomy" id="349277"/>
    <lineage>
        <taxon>Bacteria</taxon>
        <taxon>Bacillati</taxon>
        <taxon>Actinomycetota</taxon>
        <taxon>Rubrobacteria</taxon>
        <taxon>Rubrobacterales</taxon>
        <taxon>Rubrobacteraceae</taxon>
        <taxon>environmental samples</taxon>
    </lineage>
</organism>
<dbReference type="GO" id="GO:0005886">
    <property type="term" value="C:plasma membrane"/>
    <property type="evidence" value="ECO:0007669"/>
    <property type="project" value="UniProtKB-SubCell"/>
</dbReference>
<proteinExistence type="inferred from homology"/>
<evidence type="ECO:0000256" key="1">
    <source>
        <dbReference type="ARBA" id="ARBA00004651"/>
    </source>
</evidence>
<accession>A0A6J4R3I8</accession>
<sequence length="273" mass="31393">MLQFLRDLFDPLFNIMGFTLQTFHGWGAPWWLSIAMLTVVVRTILFPLTIRQVKSMRKVQELKPAMDELRKEHKDDPQKLQQEMMKLYREGGANPLGGCLPVFVQLPIFLVLYYTIREFDKLESFRTGGLLWFQDLTVYDPLYILPVLYIATMMISQEIAMQNTAPEQKRIMRFLPLVFGIVLIRFPAGLFVYWVTSNIISIVQNLLIYRNAPKQGTEGNEPQEADTPRPADDGYRAETAGEVPQPSPEPLSENGNNGPQSKTKGRKKAKKRR</sequence>
<feature type="compositionally biased region" description="Basic residues" evidence="17">
    <location>
        <begin position="263"/>
        <end position="273"/>
    </location>
</feature>
<keyword evidence="6 16" id="KW-0812">Transmembrane</keyword>
<dbReference type="EMBL" id="CADCVH010000079">
    <property type="protein sequence ID" value="CAA9461771.1"/>
    <property type="molecule type" value="Genomic_DNA"/>
</dbReference>
<name>A0A6J4R3I8_9ACTN</name>
<evidence type="ECO:0000256" key="17">
    <source>
        <dbReference type="SAM" id="MobiDB-lite"/>
    </source>
</evidence>
<evidence type="ECO:0000313" key="20">
    <source>
        <dbReference type="EMBL" id="CAA9461771.1"/>
    </source>
</evidence>
<dbReference type="Pfam" id="PF02096">
    <property type="entry name" value="60KD_IMP"/>
    <property type="match status" value="1"/>
</dbReference>
<dbReference type="NCBIfam" id="TIGR03592">
    <property type="entry name" value="yidC_oxa1_cterm"/>
    <property type="match status" value="1"/>
</dbReference>
<keyword evidence="4" id="KW-0813">Transport</keyword>
<evidence type="ECO:0000256" key="6">
    <source>
        <dbReference type="ARBA" id="ARBA00022692"/>
    </source>
</evidence>